<sequence>MNPRLLIVEEWFEYCLLPPIETLSFNNLLKIASNLPPQGEIVTRSSFQKVFNDCPKTKLIIMYETLEIYSECVTSENVLIFLFVQLFHHPTFKEMVASGDVYPKSTPCNSLPQSPMNTPPLSPRCQTIHSLHLNGNEVIEKKPNMRLTSSRASIGENDRHSILAFVKNHLAKLLALFLSWKLQRVISLNKIENESIEIGILDLFHPFLKYLNDSKLGNSQEKLSAIFAQMNRKTKEKTILKNILDWMVPLIGLRGHYFATISFLPDGTANNVELDSSFFERDRRILPTGLIKGKTKSVIWVQSHVVQDLTNIRIHKCHFSFIYFFGAVRNMTISDCSNCTIFISSVKNIAHIYHSDNIKIIAVCGQLSVAHSSNVQLNLYTLYSPLIWSSTCSQIVLGPFNADYPTIDTDLKRNGFNPNNQSNRAFSPRYVWEDNNCTSLLPPEKLNVFRVPFELHSVNDNGRRKFIASQFHVDEWVIPLPIEYRSAWLRKLEKFDQLRGKIQEAKKSSFENKFDTKFTEWLKARNLITEINGLAELGKHIIFQ</sequence>
<dbReference type="AlphaFoldDB" id="A0A4P9YEJ7"/>
<dbReference type="InterPro" id="IPR039589">
    <property type="entry name" value="TBCC1"/>
</dbReference>
<name>A0A4P9YEJ7_ROZAC</name>
<dbReference type="Proteomes" id="UP000281549">
    <property type="component" value="Unassembled WGS sequence"/>
</dbReference>
<accession>A0A4P9YEJ7</accession>
<dbReference type="InterPro" id="IPR016098">
    <property type="entry name" value="CAP/MinC_C"/>
</dbReference>
<gene>
    <name evidence="3" type="ORF">ROZALSC1DRAFT_30667</name>
</gene>
<dbReference type="InterPro" id="IPR017901">
    <property type="entry name" value="C-CAP_CF_C-like"/>
</dbReference>
<comment type="similarity">
    <text evidence="1">Belongs to the TBCC family.</text>
</comment>
<evidence type="ECO:0000259" key="2">
    <source>
        <dbReference type="PROSITE" id="PS51329"/>
    </source>
</evidence>
<proteinExistence type="inferred from homology"/>
<protein>
    <recommendedName>
        <fullName evidence="2">C-CAP/cofactor C-like domain-containing protein</fullName>
    </recommendedName>
</protein>
<dbReference type="EMBL" id="ML005790">
    <property type="protein sequence ID" value="RKP17538.1"/>
    <property type="molecule type" value="Genomic_DNA"/>
</dbReference>
<dbReference type="Gene3D" id="2.160.20.70">
    <property type="match status" value="1"/>
</dbReference>
<dbReference type="InterPro" id="IPR012945">
    <property type="entry name" value="Tubulin-bd_cofactor_C_dom"/>
</dbReference>
<organism evidence="3 4">
    <name type="scientific">Rozella allomycis (strain CSF55)</name>
    <dbReference type="NCBI Taxonomy" id="988480"/>
    <lineage>
        <taxon>Eukaryota</taxon>
        <taxon>Fungi</taxon>
        <taxon>Fungi incertae sedis</taxon>
        <taxon>Cryptomycota</taxon>
        <taxon>Cryptomycota incertae sedis</taxon>
        <taxon>Rozella</taxon>
    </lineage>
</organism>
<dbReference type="PANTHER" id="PTHR16052:SF0">
    <property type="entry name" value="TBCC DOMAIN-CONTAINING PROTEIN 1"/>
    <property type="match status" value="1"/>
</dbReference>
<dbReference type="GO" id="GO:0051684">
    <property type="term" value="P:maintenance of Golgi location"/>
    <property type="evidence" value="ECO:0007669"/>
    <property type="project" value="TreeGrafter"/>
</dbReference>
<feature type="domain" description="C-CAP/cofactor C-like" evidence="2">
    <location>
        <begin position="287"/>
        <end position="432"/>
    </location>
</feature>
<evidence type="ECO:0000313" key="3">
    <source>
        <dbReference type="EMBL" id="RKP17538.1"/>
    </source>
</evidence>
<evidence type="ECO:0000256" key="1">
    <source>
        <dbReference type="ARBA" id="ARBA00008848"/>
    </source>
</evidence>
<evidence type="ECO:0000313" key="4">
    <source>
        <dbReference type="Proteomes" id="UP000281549"/>
    </source>
</evidence>
<dbReference type="PANTHER" id="PTHR16052">
    <property type="entry name" value="TBCC DOMAIN-CONTAINING PROTEIN 1"/>
    <property type="match status" value="1"/>
</dbReference>
<reference evidence="4" key="1">
    <citation type="journal article" date="2018" name="Nat. Microbiol.">
        <title>Leveraging single-cell genomics to expand the fungal tree of life.</title>
        <authorList>
            <person name="Ahrendt S.R."/>
            <person name="Quandt C.A."/>
            <person name="Ciobanu D."/>
            <person name="Clum A."/>
            <person name="Salamov A."/>
            <person name="Andreopoulos B."/>
            <person name="Cheng J.F."/>
            <person name="Woyke T."/>
            <person name="Pelin A."/>
            <person name="Henrissat B."/>
            <person name="Reynolds N.K."/>
            <person name="Benny G.L."/>
            <person name="Smith M.E."/>
            <person name="James T.Y."/>
            <person name="Grigoriev I.V."/>
        </authorList>
    </citation>
    <scope>NUCLEOTIDE SEQUENCE [LARGE SCALE GENOMIC DNA]</scope>
    <source>
        <strain evidence="4">CSF55</strain>
    </source>
</reference>
<dbReference type="Pfam" id="PF07986">
    <property type="entry name" value="TBCC"/>
    <property type="match status" value="1"/>
</dbReference>
<dbReference type="PROSITE" id="PS51329">
    <property type="entry name" value="C_CAP_COFACTOR_C"/>
    <property type="match status" value="1"/>
</dbReference>